<dbReference type="Proteomes" id="UP001189122">
    <property type="component" value="Unassembled WGS sequence"/>
</dbReference>
<dbReference type="InterPro" id="IPR012946">
    <property type="entry name" value="X8"/>
</dbReference>
<organism evidence="3">
    <name type="scientific">Spirodela intermedia</name>
    <name type="common">Intermediate duckweed</name>
    <dbReference type="NCBI Taxonomy" id="51605"/>
    <lineage>
        <taxon>Eukaryota</taxon>
        <taxon>Viridiplantae</taxon>
        <taxon>Streptophyta</taxon>
        <taxon>Embryophyta</taxon>
        <taxon>Tracheophyta</taxon>
        <taxon>Spermatophyta</taxon>
        <taxon>Magnoliopsida</taxon>
        <taxon>Liliopsida</taxon>
        <taxon>Araceae</taxon>
        <taxon>Lemnoideae</taxon>
        <taxon>Spirodela</taxon>
    </lineage>
</organism>
<evidence type="ECO:0000313" key="3">
    <source>
        <dbReference type="EMBL" id="CAA2616859.1"/>
    </source>
</evidence>
<dbReference type="EMBL" id="LR743589">
    <property type="protein sequence ID" value="CAA2616859.1"/>
    <property type="molecule type" value="Genomic_DNA"/>
</dbReference>
<evidence type="ECO:0000259" key="2">
    <source>
        <dbReference type="Pfam" id="PF07983"/>
    </source>
</evidence>
<proteinExistence type="predicted"/>
<evidence type="ECO:0000256" key="1">
    <source>
        <dbReference type="ARBA" id="ARBA00022729"/>
    </source>
</evidence>
<name>A0A7I8II29_SPIIN</name>
<accession>A0A7I8II29</accession>
<feature type="domain" description="X8" evidence="2">
    <location>
        <begin position="1"/>
        <end position="21"/>
    </location>
</feature>
<protein>
    <recommendedName>
        <fullName evidence="2">X8 domain-containing protein</fullName>
    </recommendedName>
</protein>
<reference evidence="3 4" key="1">
    <citation type="submission" date="2019-12" db="EMBL/GenBank/DDBJ databases">
        <authorList>
            <person name="Scholz U."/>
            <person name="Mascher M."/>
            <person name="Fiebig A."/>
        </authorList>
    </citation>
    <scope>NUCLEOTIDE SEQUENCE</scope>
</reference>
<dbReference type="Pfam" id="PF07983">
    <property type="entry name" value="X8"/>
    <property type="match status" value="1"/>
</dbReference>
<evidence type="ECO:0000313" key="4">
    <source>
        <dbReference type="Proteomes" id="UP001189122"/>
    </source>
</evidence>
<dbReference type="AlphaFoldDB" id="A0A7I8II29"/>
<dbReference type="EMBL" id="CACRZD030000002">
    <property type="protein sequence ID" value="CAA6656532.1"/>
    <property type="molecule type" value="Genomic_DNA"/>
</dbReference>
<gene>
    <name evidence="3" type="ORF">SI7747_02003072</name>
</gene>
<sequence>MNSYYQQHGRDAGACDFNGAARVVYQRPRYGNCEF</sequence>
<keyword evidence="4" id="KW-1185">Reference proteome</keyword>
<keyword evidence="1" id="KW-0732">Signal</keyword>